<dbReference type="AlphaFoldDB" id="A0A9Q4C4S2"/>
<evidence type="ECO:0000259" key="1">
    <source>
        <dbReference type="Pfam" id="PF01575"/>
    </source>
</evidence>
<dbReference type="EMBL" id="RKLV01000003">
    <property type="protein sequence ID" value="MCX2818439.1"/>
    <property type="molecule type" value="Genomic_DNA"/>
</dbReference>
<name>A0A9Q4C4S2_9EURY</name>
<dbReference type="RefSeq" id="WP_266086284.1">
    <property type="nucleotide sequence ID" value="NZ_RKLV01000003.1"/>
</dbReference>
<dbReference type="Proteomes" id="UP001149411">
    <property type="component" value="Unassembled WGS sequence"/>
</dbReference>
<evidence type="ECO:0000313" key="3">
    <source>
        <dbReference type="Proteomes" id="UP001149411"/>
    </source>
</evidence>
<proteinExistence type="predicted"/>
<organism evidence="2 3">
    <name type="scientific">Halorutilus salinus</name>
    <dbReference type="NCBI Taxonomy" id="2487751"/>
    <lineage>
        <taxon>Archaea</taxon>
        <taxon>Methanobacteriati</taxon>
        <taxon>Methanobacteriota</taxon>
        <taxon>Stenosarchaea group</taxon>
        <taxon>Halobacteria</taxon>
        <taxon>Halorutilales</taxon>
        <taxon>Halorutilaceae</taxon>
        <taxon>Halorutilus</taxon>
    </lineage>
</organism>
<evidence type="ECO:0000313" key="2">
    <source>
        <dbReference type="EMBL" id="MCX2818439.1"/>
    </source>
</evidence>
<reference evidence="2" key="1">
    <citation type="submission" date="2022-09" db="EMBL/GenBank/DDBJ databases">
        <title>Haloadaptaus new haloarchaeum isolated from saline soil.</title>
        <authorList>
            <person name="Duran-Viseras A."/>
            <person name="Sanchez-Porro C."/>
            <person name="Ventosa A."/>
        </authorList>
    </citation>
    <scope>NUCLEOTIDE SEQUENCE</scope>
    <source>
        <strain evidence="2">F3-133</strain>
    </source>
</reference>
<dbReference type="SUPFAM" id="SSF54637">
    <property type="entry name" value="Thioesterase/thiol ester dehydrase-isomerase"/>
    <property type="match status" value="1"/>
</dbReference>
<dbReference type="InterPro" id="IPR052342">
    <property type="entry name" value="MCH/BMMD"/>
</dbReference>
<accession>A0A9Q4C4S2</accession>
<comment type="caution">
    <text evidence="2">The sequence shown here is derived from an EMBL/GenBank/DDBJ whole genome shotgun (WGS) entry which is preliminary data.</text>
</comment>
<protein>
    <submittedName>
        <fullName evidence="2">MaoC family dehydratase</fullName>
    </submittedName>
</protein>
<dbReference type="InterPro" id="IPR002539">
    <property type="entry name" value="MaoC-like_dom"/>
</dbReference>
<dbReference type="CDD" id="cd03454">
    <property type="entry name" value="YdeM"/>
    <property type="match status" value="1"/>
</dbReference>
<dbReference type="Gene3D" id="3.10.129.10">
    <property type="entry name" value="Hotdog Thioesterase"/>
    <property type="match status" value="1"/>
</dbReference>
<feature type="domain" description="MaoC-like" evidence="1">
    <location>
        <begin position="19"/>
        <end position="123"/>
    </location>
</feature>
<dbReference type="InterPro" id="IPR029069">
    <property type="entry name" value="HotDog_dom_sf"/>
</dbReference>
<keyword evidence="3" id="KW-1185">Reference proteome</keyword>
<dbReference type="PANTHER" id="PTHR43664:SF1">
    <property type="entry name" value="BETA-METHYLMALYL-COA DEHYDRATASE"/>
    <property type="match status" value="1"/>
</dbReference>
<sequence>MTKFYDDIEVGDGWTTGTHEVTKDEIVGFAREYDPQRMHTDEDEARQTFFGGLVASGWHTAAVSMRLLVDSFLERYAVVGATGVDTVRWHEPVRPGDVLRVTIETIEKESWNDAIGMVRYEQETARERDGEVVMSLTADVLFEKEG</sequence>
<dbReference type="PANTHER" id="PTHR43664">
    <property type="entry name" value="MONOAMINE OXIDASE-RELATED"/>
    <property type="match status" value="1"/>
</dbReference>
<dbReference type="Pfam" id="PF01575">
    <property type="entry name" value="MaoC_dehydratas"/>
    <property type="match status" value="1"/>
</dbReference>
<gene>
    <name evidence="2" type="ORF">EGH25_03610</name>
</gene>